<name>B9RHM9_RICCO</name>
<protein>
    <recommendedName>
        <fullName evidence="3">Reverse transcriptase zinc-binding domain-containing protein</fullName>
    </recommendedName>
</protein>
<evidence type="ECO:0008006" key="3">
    <source>
        <dbReference type="Google" id="ProtNLM"/>
    </source>
</evidence>
<keyword evidence="2" id="KW-1185">Reference proteome</keyword>
<proteinExistence type="predicted"/>
<reference evidence="2" key="1">
    <citation type="journal article" date="2010" name="Nat. Biotechnol.">
        <title>Draft genome sequence of the oilseed species Ricinus communis.</title>
        <authorList>
            <person name="Chan A.P."/>
            <person name="Crabtree J."/>
            <person name="Zhao Q."/>
            <person name="Lorenzi H."/>
            <person name="Orvis J."/>
            <person name="Puiu D."/>
            <person name="Melake-Berhan A."/>
            <person name="Jones K.M."/>
            <person name="Redman J."/>
            <person name="Chen G."/>
            <person name="Cahoon E.B."/>
            <person name="Gedil M."/>
            <person name="Stanke M."/>
            <person name="Haas B.J."/>
            <person name="Wortman J.R."/>
            <person name="Fraser-Liggett C.M."/>
            <person name="Ravel J."/>
            <person name="Rabinowicz P.D."/>
        </authorList>
    </citation>
    <scope>NUCLEOTIDE SEQUENCE [LARGE SCALE GENOMIC DNA]</scope>
    <source>
        <strain evidence="2">cv. Hale</strain>
    </source>
</reference>
<dbReference type="InParanoid" id="B9RHM9"/>
<dbReference type="AlphaFoldDB" id="B9RHM9"/>
<evidence type="ECO:0000313" key="1">
    <source>
        <dbReference type="EMBL" id="EEF49116.1"/>
    </source>
</evidence>
<organism evidence="1 2">
    <name type="scientific">Ricinus communis</name>
    <name type="common">Castor bean</name>
    <dbReference type="NCBI Taxonomy" id="3988"/>
    <lineage>
        <taxon>Eukaryota</taxon>
        <taxon>Viridiplantae</taxon>
        <taxon>Streptophyta</taxon>
        <taxon>Embryophyta</taxon>
        <taxon>Tracheophyta</taxon>
        <taxon>Spermatophyta</taxon>
        <taxon>Magnoliopsida</taxon>
        <taxon>eudicotyledons</taxon>
        <taxon>Gunneridae</taxon>
        <taxon>Pentapetalae</taxon>
        <taxon>rosids</taxon>
        <taxon>fabids</taxon>
        <taxon>Malpighiales</taxon>
        <taxon>Euphorbiaceae</taxon>
        <taxon>Acalyphoideae</taxon>
        <taxon>Acalypheae</taxon>
        <taxon>Ricinus</taxon>
    </lineage>
</organism>
<sequence>MDKLKGWKERLLSKAAMLAKQVWRLVTDSPSLIGQLLKARYFSRGDIMNASLSFQPNYTWRSLPEARWIIGKGRYWIIGNCRSIRVWEDRWMLGHPKSKELTPMGYNDANLVLRLL</sequence>
<dbReference type="Proteomes" id="UP000008311">
    <property type="component" value="Unassembled WGS sequence"/>
</dbReference>
<accession>B9RHM9</accession>
<dbReference type="EMBL" id="EQ973780">
    <property type="protein sequence ID" value="EEF49116.1"/>
    <property type="molecule type" value="Genomic_DNA"/>
</dbReference>
<gene>
    <name evidence="1" type="ORF">RCOM_1762600</name>
</gene>
<evidence type="ECO:0000313" key="2">
    <source>
        <dbReference type="Proteomes" id="UP000008311"/>
    </source>
</evidence>
<dbReference type="eggNOG" id="KOG1075">
    <property type="taxonomic scope" value="Eukaryota"/>
</dbReference>